<evidence type="ECO:0000313" key="2">
    <source>
        <dbReference type="WBParaSite" id="nRc.2.0.1.t12687-RA"/>
    </source>
</evidence>
<reference evidence="2" key="1">
    <citation type="submission" date="2022-11" db="UniProtKB">
        <authorList>
            <consortium name="WormBaseParasite"/>
        </authorList>
    </citation>
    <scope>IDENTIFICATION</scope>
</reference>
<name>A0A915IFJ8_ROMCU</name>
<proteinExistence type="predicted"/>
<sequence length="167" mass="18909">MPGHGDVDPEALHHHMQNVVEPCRIQKNIIECGGSLPRSSGDASALEMICSSSSLAGWCHVPTDFVEHHVIHITIFHYVCCYVLYYIGSPALVDVILDQCPNLHYFFVDDLSGEQMRKLPMKAPNLQYFRLRNHITDYYSENSRTIAPTIDDLLSGKFAKFTSIMRP</sequence>
<keyword evidence="1" id="KW-1185">Reference proteome</keyword>
<evidence type="ECO:0000313" key="1">
    <source>
        <dbReference type="Proteomes" id="UP000887565"/>
    </source>
</evidence>
<dbReference type="Proteomes" id="UP000887565">
    <property type="component" value="Unplaced"/>
</dbReference>
<protein>
    <submittedName>
        <fullName evidence="2">Uncharacterized protein</fullName>
    </submittedName>
</protein>
<dbReference type="AlphaFoldDB" id="A0A915IFJ8"/>
<dbReference type="WBParaSite" id="nRc.2.0.1.t12687-RA">
    <property type="protein sequence ID" value="nRc.2.0.1.t12687-RA"/>
    <property type="gene ID" value="nRc.2.0.1.g12687"/>
</dbReference>
<accession>A0A915IFJ8</accession>
<organism evidence="1 2">
    <name type="scientific">Romanomermis culicivorax</name>
    <name type="common">Nematode worm</name>
    <dbReference type="NCBI Taxonomy" id="13658"/>
    <lineage>
        <taxon>Eukaryota</taxon>
        <taxon>Metazoa</taxon>
        <taxon>Ecdysozoa</taxon>
        <taxon>Nematoda</taxon>
        <taxon>Enoplea</taxon>
        <taxon>Dorylaimia</taxon>
        <taxon>Mermithida</taxon>
        <taxon>Mermithoidea</taxon>
        <taxon>Mermithidae</taxon>
        <taxon>Romanomermis</taxon>
    </lineage>
</organism>